<evidence type="ECO:0000259" key="1">
    <source>
        <dbReference type="Pfam" id="PF00534"/>
    </source>
</evidence>
<evidence type="ECO:0000313" key="4">
    <source>
        <dbReference type="Proteomes" id="UP000199541"/>
    </source>
</evidence>
<dbReference type="Gene3D" id="3.40.50.2000">
    <property type="entry name" value="Glycogen Phosphorylase B"/>
    <property type="match status" value="2"/>
</dbReference>
<evidence type="ECO:0000313" key="3">
    <source>
        <dbReference type="EMBL" id="SDW09942.1"/>
    </source>
</evidence>
<protein>
    <submittedName>
        <fullName evidence="3">Glycosyltransferase involved in cell wall bisynthesis</fullName>
    </submittedName>
</protein>
<comment type="caution">
    <text evidence="2">The sequence shown here is derived from an EMBL/GenBank/DDBJ whole genome shotgun (WGS) entry which is preliminary data.</text>
</comment>
<keyword evidence="4" id="KW-1185">Reference proteome</keyword>
<dbReference type="Proteomes" id="UP000199541">
    <property type="component" value="Unassembled WGS sequence"/>
</dbReference>
<dbReference type="PANTHER" id="PTHR12526">
    <property type="entry name" value="GLYCOSYLTRANSFERASE"/>
    <property type="match status" value="1"/>
</dbReference>
<gene>
    <name evidence="2" type="ORF">GCM10008024_02810</name>
    <name evidence="3" type="ORF">SAMN05444006_101267</name>
</gene>
<dbReference type="PANTHER" id="PTHR12526:SF636">
    <property type="entry name" value="BLL3647 PROTEIN"/>
    <property type="match status" value="1"/>
</dbReference>
<dbReference type="InterPro" id="IPR001296">
    <property type="entry name" value="Glyco_trans_1"/>
</dbReference>
<sequence>MNSNLLSDVVHVPDDAGKIVRHRLGLSGSDPLKVTFIPGPGDVAGTFDYWRRGQHDPRVPSITYSLMFYELMEQLDARCQIIAHHPIGESAAEPGDRFRFDQVTQRPSKGRFDRARSRAQLADDLVRLTNDFDPHAVIISTHGPNRSWKRLSRGRLLVLSVHNTFWPMHRPPQGLKGRLRKAVLSHRTHVLDGAICTSHECARQLAILTGNRISAQVECPQILQTHPLAKADAVRDLLFLGRIERSKGVFMLIDVFEQLAAAHPRLSLTIAGSGSADAELSQRIAASPQRDRIAFPGRLNSDQVHVAIAKADLLVCPTMTTFNEGLALVGFEAAAHGVPSVLSSVVPAQDLLADSCIVFEADDPQALAAALSGVIENKHAYRDLCAATAAVRDKIYDRSLSWGSGLFKALAAGANGPHG</sequence>
<evidence type="ECO:0000313" key="2">
    <source>
        <dbReference type="EMBL" id="GHD98609.1"/>
    </source>
</evidence>
<dbReference type="Proteomes" id="UP000634647">
    <property type="component" value="Unassembled WGS sequence"/>
</dbReference>
<dbReference type="RefSeq" id="WP_035844009.1">
    <property type="nucleotide sequence ID" value="NZ_BNAB01000001.1"/>
</dbReference>
<organism evidence="2 5">
    <name type="scientific">Allgaiera indica</name>
    <dbReference type="NCBI Taxonomy" id="765699"/>
    <lineage>
        <taxon>Bacteria</taxon>
        <taxon>Pseudomonadati</taxon>
        <taxon>Pseudomonadota</taxon>
        <taxon>Alphaproteobacteria</taxon>
        <taxon>Rhodobacterales</taxon>
        <taxon>Paracoccaceae</taxon>
        <taxon>Allgaiera</taxon>
    </lineage>
</organism>
<dbReference type="EMBL" id="BNAB01000001">
    <property type="protein sequence ID" value="GHD98609.1"/>
    <property type="molecule type" value="Genomic_DNA"/>
</dbReference>
<accession>A0AAN4ZXK1</accession>
<reference evidence="2" key="1">
    <citation type="journal article" date="2014" name="Int. J. Syst. Evol. Microbiol.">
        <title>Complete genome sequence of Corynebacterium casei LMG S-19264T (=DSM 44701T), isolated from a smear-ripened cheese.</title>
        <authorList>
            <consortium name="US DOE Joint Genome Institute (JGI-PGF)"/>
            <person name="Walter F."/>
            <person name="Albersmeier A."/>
            <person name="Kalinowski J."/>
            <person name="Ruckert C."/>
        </authorList>
    </citation>
    <scope>NUCLEOTIDE SEQUENCE</scope>
    <source>
        <strain evidence="2">CGMCC 1.10859</strain>
    </source>
</reference>
<feature type="domain" description="Glycosyl transferase family 1" evidence="1">
    <location>
        <begin position="232"/>
        <end position="384"/>
    </location>
</feature>
<name>A0AAN4ZXK1_9RHOB</name>
<reference evidence="2" key="3">
    <citation type="submission" date="2023-06" db="EMBL/GenBank/DDBJ databases">
        <authorList>
            <person name="Sun Q."/>
            <person name="Zhou Y."/>
        </authorList>
    </citation>
    <scope>NUCLEOTIDE SEQUENCE</scope>
    <source>
        <strain evidence="2">CGMCC 1.10859</strain>
    </source>
</reference>
<reference evidence="3 4" key="2">
    <citation type="submission" date="2016-10" db="EMBL/GenBank/DDBJ databases">
        <authorList>
            <person name="Varghese N."/>
            <person name="Submissions S."/>
        </authorList>
    </citation>
    <scope>NUCLEOTIDE SEQUENCE [LARGE SCALE GENOMIC DNA]</scope>
    <source>
        <strain evidence="3 4">DSM 24802</strain>
    </source>
</reference>
<dbReference type="AlphaFoldDB" id="A0AAN4ZXK1"/>
<dbReference type="Pfam" id="PF00534">
    <property type="entry name" value="Glycos_transf_1"/>
    <property type="match status" value="1"/>
</dbReference>
<dbReference type="EMBL" id="FNOB01000001">
    <property type="protein sequence ID" value="SDW09942.1"/>
    <property type="molecule type" value="Genomic_DNA"/>
</dbReference>
<dbReference type="GO" id="GO:0016757">
    <property type="term" value="F:glycosyltransferase activity"/>
    <property type="evidence" value="ECO:0007669"/>
    <property type="project" value="InterPro"/>
</dbReference>
<evidence type="ECO:0000313" key="5">
    <source>
        <dbReference type="Proteomes" id="UP000634647"/>
    </source>
</evidence>
<dbReference type="CDD" id="cd03801">
    <property type="entry name" value="GT4_PimA-like"/>
    <property type="match status" value="1"/>
</dbReference>
<proteinExistence type="predicted"/>
<dbReference type="SUPFAM" id="SSF53756">
    <property type="entry name" value="UDP-Glycosyltransferase/glycogen phosphorylase"/>
    <property type="match status" value="1"/>
</dbReference>